<evidence type="ECO:0000256" key="6">
    <source>
        <dbReference type="ARBA" id="ARBA00022737"/>
    </source>
</evidence>
<evidence type="ECO:0000256" key="8">
    <source>
        <dbReference type="HAMAP-Rule" id="MF_00164"/>
    </source>
</evidence>
<dbReference type="InterPro" id="IPR046348">
    <property type="entry name" value="SIS_dom_sf"/>
</dbReference>
<dbReference type="PROSITE" id="PS51464">
    <property type="entry name" value="SIS"/>
    <property type="match status" value="2"/>
</dbReference>
<feature type="domain" description="Glutamine amidotransferase type-2" evidence="9">
    <location>
        <begin position="2"/>
        <end position="222"/>
    </location>
</feature>
<dbReference type="EC" id="2.6.1.16" evidence="2 8"/>
<dbReference type="InterPro" id="IPR017932">
    <property type="entry name" value="GATase_2_dom"/>
</dbReference>
<evidence type="ECO:0000256" key="2">
    <source>
        <dbReference type="ARBA" id="ARBA00012916"/>
    </source>
</evidence>
<keyword evidence="5 8" id="KW-0808">Transferase</keyword>
<accession>A0ABU1E233</accession>
<keyword evidence="6" id="KW-0677">Repeat</keyword>
<dbReference type="RefSeq" id="WP_034693705.1">
    <property type="nucleotide sequence ID" value="NZ_JAVIXS010000004.1"/>
</dbReference>
<protein>
    <recommendedName>
        <fullName evidence="3 8">Glutamine--fructose-6-phosphate aminotransferase [isomerizing]</fullName>
        <ecNumber evidence="2 8">2.6.1.16</ecNumber>
    </recommendedName>
    <alternativeName>
        <fullName evidence="8">D-fructose-6-phosphate amidotransferase</fullName>
    </alternativeName>
    <alternativeName>
        <fullName evidence="8">GFAT</fullName>
    </alternativeName>
    <alternativeName>
        <fullName evidence="8">Glucosamine-6-phosphate synthase</fullName>
    </alternativeName>
    <alternativeName>
        <fullName evidence="8">Hexosephosphate aminotransferase</fullName>
    </alternativeName>
    <alternativeName>
        <fullName evidence="8">L-glutamine--D-fructose-6-phosphate amidotransferase</fullName>
    </alternativeName>
</protein>
<comment type="catalytic activity">
    <reaction evidence="1 8">
        <text>D-fructose 6-phosphate + L-glutamine = D-glucosamine 6-phosphate + L-glutamate</text>
        <dbReference type="Rhea" id="RHEA:13237"/>
        <dbReference type="ChEBI" id="CHEBI:29985"/>
        <dbReference type="ChEBI" id="CHEBI:58359"/>
        <dbReference type="ChEBI" id="CHEBI:58725"/>
        <dbReference type="ChEBI" id="CHEBI:61527"/>
        <dbReference type="EC" id="2.6.1.16"/>
    </reaction>
</comment>
<reference evidence="11 12" key="1">
    <citation type="submission" date="2023-08" db="EMBL/GenBank/DDBJ databases">
        <authorList>
            <person name="Maltman C."/>
        </authorList>
    </citation>
    <scope>NUCLEOTIDE SEQUENCE [LARGE SCALE GENOMIC DNA]</scope>
    <source>
        <strain evidence="11 12">ES2</strain>
    </source>
</reference>
<feature type="initiator methionine" description="Removed" evidence="8">
    <location>
        <position position="1"/>
    </location>
</feature>
<dbReference type="PANTHER" id="PTHR10937">
    <property type="entry name" value="GLUCOSAMINE--FRUCTOSE-6-PHOSPHATE AMINOTRANSFERASE, ISOMERIZING"/>
    <property type="match status" value="1"/>
</dbReference>
<keyword evidence="7" id="KW-0315">Glutamine amidotransferase</keyword>
<evidence type="ECO:0000256" key="7">
    <source>
        <dbReference type="ARBA" id="ARBA00022962"/>
    </source>
</evidence>
<comment type="caution">
    <text evidence="11">The sequence shown here is derived from an EMBL/GenBank/DDBJ whole genome shotgun (WGS) entry which is preliminary data.</text>
</comment>
<proteinExistence type="inferred from homology"/>
<dbReference type="NCBIfam" id="TIGR01135">
    <property type="entry name" value="glmS"/>
    <property type="match status" value="1"/>
</dbReference>
<dbReference type="InterPro" id="IPR005855">
    <property type="entry name" value="GFAT"/>
</dbReference>
<keyword evidence="8" id="KW-0963">Cytoplasm</keyword>
<sequence length="617" mass="68255">MCGIVGYTGFQDAYEIVINGLRRLEYRGYDSAGIVLEGPENKLEVEKTKGKVEDLVNISKGLKGTSKIGMGHTRWATHGVPSDRNSHPHLSNNGKIAIVHNGIIENYDTIKTMLTEKGFTFKSETDTEVLVNLIQYFMDLNPDIDFPTAVRYALNEVYGAYAITVLHEDYPGVLVVGRLGSPLAIGIGDKEYFIASDASPFVEFTKEAIYLEEGHMATISLENGVDIRTINENSKIEPEIQELKLSLEQIEKGGYEHFMLKEIFEQPKSVHDTMRGRLLVDEGVIKMAGIWDHVERFKNANRIIIIACGTSWHAGLIGEYLIEEYARIPVEVEYASEFRYRNPIITDKDVVIAISQSGETADTMAALKLAKEKGAFIYGICNVVDSSIARITDAGSYTHAGPEIGVASTKAFTAQLTILTLIAFKLGKHNGNLGNAEFMSLIAELDAIPKKIEEVLNTTHELTQNIAKDFVKATNFLYLGRGYNYPAALEGALKLKEISYIHAEGYPAAEMKHGPIALIDENMPIVIIAPRKGHYDKIVSNVQEIKARKGKIIAVVNKGDRQVSEMADYVIEIPETSECFSPIVASVPLQLLAYYIAVYRGANVDQPRNLAKSVTVE</sequence>
<feature type="active site" description="For Fru-6P isomerization activity" evidence="8">
    <location>
        <position position="612"/>
    </location>
</feature>
<dbReference type="InterPro" id="IPR001347">
    <property type="entry name" value="SIS_dom"/>
</dbReference>
<feature type="active site" description="Nucleophile; for GATase activity" evidence="8">
    <location>
        <position position="2"/>
    </location>
</feature>
<evidence type="ECO:0000256" key="1">
    <source>
        <dbReference type="ARBA" id="ARBA00001031"/>
    </source>
</evidence>
<dbReference type="CDD" id="cd05009">
    <property type="entry name" value="SIS_GlmS_GlmD_2"/>
    <property type="match status" value="1"/>
</dbReference>
<comment type="subcellular location">
    <subcellularLocation>
        <location evidence="8">Cytoplasm</location>
    </subcellularLocation>
</comment>
<evidence type="ECO:0000256" key="3">
    <source>
        <dbReference type="ARBA" id="ARBA00016090"/>
    </source>
</evidence>
<evidence type="ECO:0000313" key="11">
    <source>
        <dbReference type="EMBL" id="MDR4951845.1"/>
    </source>
</evidence>
<dbReference type="Gene3D" id="3.60.20.10">
    <property type="entry name" value="Glutamine Phosphoribosylpyrophosphate, subunit 1, domain 1"/>
    <property type="match status" value="1"/>
</dbReference>
<dbReference type="HAMAP" id="MF_00164">
    <property type="entry name" value="GlmS"/>
    <property type="match status" value="1"/>
</dbReference>
<evidence type="ECO:0000259" key="10">
    <source>
        <dbReference type="PROSITE" id="PS51464"/>
    </source>
</evidence>
<dbReference type="InterPro" id="IPR035466">
    <property type="entry name" value="GlmS/AgaS_SIS"/>
</dbReference>
<name>A0ABU1E233_9FLAO</name>
<dbReference type="Proteomes" id="UP001260959">
    <property type="component" value="Unassembled WGS sequence"/>
</dbReference>
<dbReference type="CDD" id="cd00714">
    <property type="entry name" value="GFAT"/>
    <property type="match status" value="1"/>
</dbReference>
<dbReference type="PROSITE" id="PS51278">
    <property type="entry name" value="GATASE_TYPE_2"/>
    <property type="match status" value="1"/>
</dbReference>
<dbReference type="InterPro" id="IPR047084">
    <property type="entry name" value="GFAT_N"/>
</dbReference>
<evidence type="ECO:0000259" key="9">
    <source>
        <dbReference type="PROSITE" id="PS51278"/>
    </source>
</evidence>
<organism evidence="11 12">
    <name type="scientific">Chryseobacterium metallicongregator</name>
    <dbReference type="NCBI Taxonomy" id="3073042"/>
    <lineage>
        <taxon>Bacteria</taxon>
        <taxon>Pseudomonadati</taxon>
        <taxon>Bacteroidota</taxon>
        <taxon>Flavobacteriia</taxon>
        <taxon>Flavobacteriales</taxon>
        <taxon>Weeksellaceae</taxon>
        <taxon>Chryseobacterium group</taxon>
        <taxon>Chryseobacterium</taxon>
    </lineage>
</organism>
<evidence type="ECO:0000256" key="4">
    <source>
        <dbReference type="ARBA" id="ARBA00022576"/>
    </source>
</evidence>
<feature type="domain" description="SIS" evidence="10">
    <location>
        <begin position="466"/>
        <end position="607"/>
    </location>
</feature>
<keyword evidence="12" id="KW-1185">Reference proteome</keyword>
<dbReference type="GO" id="GO:0004360">
    <property type="term" value="F:glutamine-fructose-6-phosphate transaminase (isomerizing) activity"/>
    <property type="evidence" value="ECO:0007669"/>
    <property type="project" value="UniProtKB-EC"/>
</dbReference>
<comment type="function">
    <text evidence="8">Catalyzes the first step in hexosamine metabolism, converting fructose-6P into glucosamine-6P using glutamine as a nitrogen source.</text>
</comment>
<comment type="subunit">
    <text evidence="8">Homodimer.</text>
</comment>
<gene>
    <name evidence="8 11" type="primary">glmS</name>
    <name evidence="11" type="ORF">REB14_06570</name>
</gene>
<dbReference type="Gene3D" id="3.40.50.10490">
    <property type="entry name" value="Glucose-6-phosphate isomerase like protein, domain 1"/>
    <property type="match status" value="2"/>
</dbReference>
<dbReference type="InterPro" id="IPR035490">
    <property type="entry name" value="GlmS/FrlB_SIS"/>
</dbReference>
<evidence type="ECO:0000256" key="5">
    <source>
        <dbReference type="ARBA" id="ARBA00022679"/>
    </source>
</evidence>
<dbReference type="Pfam" id="PF01380">
    <property type="entry name" value="SIS"/>
    <property type="match status" value="2"/>
</dbReference>
<evidence type="ECO:0000313" key="12">
    <source>
        <dbReference type="Proteomes" id="UP001260959"/>
    </source>
</evidence>
<feature type="domain" description="SIS" evidence="10">
    <location>
        <begin position="293"/>
        <end position="432"/>
    </location>
</feature>
<dbReference type="InterPro" id="IPR029055">
    <property type="entry name" value="Ntn_hydrolases_N"/>
</dbReference>
<dbReference type="PANTHER" id="PTHR10937:SF0">
    <property type="entry name" value="GLUTAMINE--FRUCTOSE-6-PHOSPHATE TRANSAMINASE (ISOMERIZING)"/>
    <property type="match status" value="1"/>
</dbReference>
<dbReference type="CDD" id="cd05008">
    <property type="entry name" value="SIS_GlmS_GlmD_1"/>
    <property type="match status" value="1"/>
</dbReference>
<dbReference type="Pfam" id="PF13522">
    <property type="entry name" value="GATase_6"/>
    <property type="match status" value="1"/>
</dbReference>
<keyword evidence="4 8" id="KW-0032">Aminotransferase</keyword>
<dbReference type="SUPFAM" id="SSF53697">
    <property type="entry name" value="SIS domain"/>
    <property type="match status" value="1"/>
</dbReference>
<dbReference type="EMBL" id="JAVIXS010000004">
    <property type="protein sequence ID" value="MDR4951845.1"/>
    <property type="molecule type" value="Genomic_DNA"/>
</dbReference>
<dbReference type="NCBIfam" id="NF001484">
    <property type="entry name" value="PRK00331.1"/>
    <property type="match status" value="1"/>
</dbReference>
<dbReference type="SUPFAM" id="SSF56235">
    <property type="entry name" value="N-terminal nucleophile aminohydrolases (Ntn hydrolases)"/>
    <property type="match status" value="1"/>
</dbReference>